<gene>
    <name evidence="5" type="primary">menE</name>
    <name evidence="5" type="ORF">DSM107003_48070</name>
</gene>
<dbReference type="InterPro" id="IPR025110">
    <property type="entry name" value="AMP-bd_C"/>
</dbReference>
<accession>A0A3S1BZX6</accession>
<dbReference type="PANTHER" id="PTHR43201">
    <property type="entry name" value="ACYL-COA SYNTHETASE"/>
    <property type="match status" value="1"/>
</dbReference>
<dbReference type="InterPro" id="IPR000873">
    <property type="entry name" value="AMP-dep_synth/lig_dom"/>
</dbReference>
<dbReference type="OrthoDB" id="9765680at2"/>
<keyword evidence="2 5" id="KW-0436">Ligase</keyword>
<dbReference type="Gene3D" id="3.40.50.12780">
    <property type="entry name" value="N-terminal domain of ligase-like"/>
    <property type="match status" value="1"/>
</dbReference>
<dbReference type="Pfam" id="PF00501">
    <property type="entry name" value="AMP-binding"/>
    <property type="match status" value="1"/>
</dbReference>
<evidence type="ECO:0000256" key="2">
    <source>
        <dbReference type="ARBA" id="ARBA00022598"/>
    </source>
</evidence>
<dbReference type="InterPro" id="IPR045851">
    <property type="entry name" value="AMP-bd_C_sf"/>
</dbReference>
<dbReference type="EMBL" id="RSCM01000023">
    <property type="protein sequence ID" value="RUS92854.1"/>
    <property type="molecule type" value="Genomic_DNA"/>
</dbReference>
<dbReference type="Gene3D" id="3.30.300.30">
    <property type="match status" value="1"/>
</dbReference>
<proteinExistence type="inferred from homology"/>
<dbReference type="Pfam" id="PF13193">
    <property type="entry name" value="AMP-binding_C"/>
    <property type="match status" value="1"/>
</dbReference>
<sequence>MEKPLDYLQKSTDHHWLIGYDSQELQQIANELYLELTQLSIKKTPPKIILAEREPVRFLASFIAACAAKCPVFLCNPDWGKDEWQQVFNLVQPDIVWGVDNNCLQSPITHYPLPITDSIMIPTGGSSGKIKFAIHTWETLTASVQGFTAYFQLKTVNSFCVLPLYHVSGLMQFMRSFITGGNLVINTFKKLEFCQKSNLNYSDYFISLVPTQLQRLLENSQLTQWLSQFETVLLGGAPAWDELLEKARFHNIRLAPTYGMTETASQIATLKPDEFLKGKISSGKILPHAQITIHHFTGNINIQAKSLALGYYPQLWENQDNFSVDDIGFLDEEGYLHIRGRSSDKIITGGENIYPAEIETAIRKTNLIIDVCVIGIPDKQWGQALTAIYIPKDSNTSTLEIQNQLKNQITNFKIPKYWISLPNFPRNAQGKINRQQVQEIAENFLKTK</sequence>
<comment type="similarity">
    <text evidence="1">Belongs to the ATP-dependent AMP-binding enzyme family.</text>
</comment>
<protein>
    <submittedName>
        <fullName evidence="5">O-succinylbenzoic acid--CoA ligase</fullName>
    </submittedName>
</protein>
<evidence type="ECO:0000313" key="6">
    <source>
        <dbReference type="Proteomes" id="UP000276103"/>
    </source>
</evidence>
<evidence type="ECO:0000259" key="3">
    <source>
        <dbReference type="Pfam" id="PF00501"/>
    </source>
</evidence>
<dbReference type="InterPro" id="IPR042099">
    <property type="entry name" value="ANL_N_sf"/>
</dbReference>
<dbReference type="AlphaFoldDB" id="A0A3S1BZX6"/>
<dbReference type="NCBIfam" id="NF005662">
    <property type="entry name" value="PRK07445.1-4"/>
    <property type="match status" value="1"/>
</dbReference>
<dbReference type="SUPFAM" id="SSF56801">
    <property type="entry name" value="Acetyl-CoA synthetase-like"/>
    <property type="match status" value="1"/>
</dbReference>
<dbReference type="PANTHER" id="PTHR43201:SF5">
    <property type="entry name" value="MEDIUM-CHAIN ACYL-COA LIGASE ACSF2, MITOCHONDRIAL"/>
    <property type="match status" value="1"/>
</dbReference>
<organism evidence="5 6">
    <name type="scientific">Trichormus variabilis SAG 1403-4b</name>
    <dbReference type="NCBI Taxonomy" id="447716"/>
    <lineage>
        <taxon>Bacteria</taxon>
        <taxon>Bacillati</taxon>
        <taxon>Cyanobacteriota</taxon>
        <taxon>Cyanophyceae</taxon>
        <taxon>Nostocales</taxon>
        <taxon>Nostocaceae</taxon>
        <taxon>Trichormus</taxon>
    </lineage>
</organism>
<dbReference type="Proteomes" id="UP000276103">
    <property type="component" value="Unassembled WGS sequence"/>
</dbReference>
<evidence type="ECO:0000259" key="4">
    <source>
        <dbReference type="Pfam" id="PF13193"/>
    </source>
</evidence>
<dbReference type="RefSeq" id="WP_127056595.1">
    <property type="nucleotide sequence ID" value="NZ_RSCM01000023.1"/>
</dbReference>
<evidence type="ECO:0000256" key="1">
    <source>
        <dbReference type="ARBA" id="ARBA00006432"/>
    </source>
</evidence>
<feature type="domain" description="AMP-dependent synthetase/ligase" evidence="3">
    <location>
        <begin position="119"/>
        <end position="311"/>
    </location>
</feature>
<reference evidence="5 6" key="1">
    <citation type="journal article" date="2019" name="Genome Biol. Evol.">
        <title>Day and night: Metabolic profiles and evolutionary relationships of six axenic non-marine cyanobacteria.</title>
        <authorList>
            <person name="Will S.E."/>
            <person name="Henke P."/>
            <person name="Boedeker C."/>
            <person name="Huang S."/>
            <person name="Brinkmann H."/>
            <person name="Rohde M."/>
            <person name="Jarek M."/>
            <person name="Friedl T."/>
            <person name="Seufert S."/>
            <person name="Schumacher M."/>
            <person name="Overmann J."/>
            <person name="Neumann-Schaal M."/>
            <person name="Petersen J."/>
        </authorList>
    </citation>
    <scope>NUCLEOTIDE SEQUENCE [LARGE SCALE GENOMIC DNA]</scope>
    <source>
        <strain evidence="5 6">SAG 1403-4b</strain>
    </source>
</reference>
<dbReference type="GO" id="GO:0006631">
    <property type="term" value="P:fatty acid metabolic process"/>
    <property type="evidence" value="ECO:0007669"/>
    <property type="project" value="TreeGrafter"/>
</dbReference>
<evidence type="ECO:0000313" key="5">
    <source>
        <dbReference type="EMBL" id="RUS92854.1"/>
    </source>
</evidence>
<keyword evidence="6" id="KW-1185">Reference proteome</keyword>
<dbReference type="GO" id="GO:0031956">
    <property type="term" value="F:medium-chain fatty acid-CoA ligase activity"/>
    <property type="evidence" value="ECO:0007669"/>
    <property type="project" value="TreeGrafter"/>
</dbReference>
<comment type="caution">
    <text evidence="5">The sequence shown here is derived from an EMBL/GenBank/DDBJ whole genome shotgun (WGS) entry which is preliminary data.</text>
</comment>
<name>A0A3S1BZX6_ANAVA</name>
<feature type="domain" description="AMP-binding enzyme C-terminal" evidence="4">
    <location>
        <begin position="357"/>
        <end position="431"/>
    </location>
</feature>